<feature type="region of interest" description="Disordered" evidence="1">
    <location>
        <begin position="375"/>
        <end position="403"/>
    </location>
</feature>
<feature type="region of interest" description="Disordered" evidence="1">
    <location>
        <begin position="37"/>
        <end position="68"/>
    </location>
</feature>
<protein>
    <submittedName>
        <fullName evidence="2">Uncharacterized protein</fullName>
    </submittedName>
</protein>
<evidence type="ECO:0000256" key="1">
    <source>
        <dbReference type="SAM" id="MobiDB-lite"/>
    </source>
</evidence>
<reference evidence="2" key="1">
    <citation type="submission" date="2016-05" db="EMBL/GenBank/DDBJ databases">
        <authorList>
            <person name="Lavstsen T."/>
            <person name="Jespersen J.S."/>
        </authorList>
    </citation>
    <scope>NUCLEOTIDE SEQUENCE</scope>
    <source>
        <tissue evidence="2">Brain</tissue>
    </source>
</reference>
<feature type="compositionally biased region" description="Low complexity" evidence="1">
    <location>
        <begin position="782"/>
        <end position="792"/>
    </location>
</feature>
<feature type="compositionally biased region" description="Polar residues" evidence="1">
    <location>
        <begin position="652"/>
        <end position="674"/>
    </location>
</feature>
<feature type="compositionally biased region" description="Basic and acidic residues" evidence="1">
    <location>
        <begin position="96"/>
        <end position="126"/>
    </location>
</feature>
<dbReference type="EMBL" id="HADY01017648">
    <property type="protein sequence ID" value="SBP56133.1"/>
    <property type="molecule type" value="Transcribed_RNA"/>
</dbReference>
<accession>A0A1A8AN87</accession>
<feature type="compositionally biased region" description="Acidic residues" evidence="1">
    <location>
        <begin position="620"/>
        <end position="634"/>
    </location>
</feature>
<feature type="region of interest" description="Disordered" evidence="1">
    <location>
        <begin position="1004"/>
        <end position="1034"/>
    </location>
</feature>
<feature type="compositionally biased region" description="Basic and acidic residues" evidence="1">
    <location>
        <begin position="378"/>
        <end position="391"/>
    </location>
</feature>
<feature type="region of interest" description="Disordered" evidence="1">
    <location>
        <begin position="1068"/>
        <end position="1125"/>
    </location>
</feature>
<organism evidence="2">
    <name type="scientific">Nothobranchius furzeri</name>
    <name type="common">Turquoise killifish</name>
    <dbReference type="NCBI Taxonomy" id="105023"/>
    <lineage>
        <taxon>Eukaryota</taxon>
        <taxon>Metazoa</taxon>
        <taxon>Chordata</taxon>
        <taxon>Craniata</taxon>
        <taxon>Vertebrata</taxon>
        <taxon>Euteleostomi</taxon>
        <taxon>Actinopterygii</taxon>
        <taxon>Neopterygii</taxon>
        <taxon>Teleostei</taxon>
        <taxon>Neoteleostei</taxon>
        <taxon>Acanthomorphata</taxon>
        <taxon>Ovalentaria</taxon>
        <taxon>Atherinomorphae</taxon>
        <taxon>Cyprinodontiformes</taxon>
        <taxon>Nothobranchiidae</taxon>
        <taxon>Nothobranchius</taxon>
    </lineage>
</organism>
<dbReference type="AlphaFoldDB" id="A0A1A8AN87"/>
<feature type="compositionally biased region" description="Basic and acidic residues" evidence="1">
    <location>
        <begin position="810"/>
        <end position="822"/>
    </location>
</feature>
<name>A0A1A8AN87_NOTFU</name>
<feature type="region of interest" description="Disordered" evidence="1">
    <location>
        <begin position="241"/>
        <end position="286"/>
    </location>
</feature>
<reference evidence="2" key="2">
    <citation type="submission" date="2016-06" db="EMBL/GenBank/DDBJ databases">
        <title>The genome of a short-lived fish provides insights into sex chromosome evolution and the genetic control of aging.</title>
        <authorList>
            <person name="Reichwald K."/>
            <person name="Felder M."/>
            <person name="Petzold A."/>
            <person name="Koch P."/>
            <person name="Groth M."/>
            <person name="Platzer M."/>
        </authorList>
    </citation>
    <scope>NUCLEOTIDE SEQUENCE</scope>
    <source>
        <tissue evidence="2">Brain</tissue>
    </source>
</reference>
<gene>
    <name evidence="2" type="primary">Nfu_g_1_023040</name>
</gene>
<proteinExistence type="predicted"/>
<feature type="region of interest" description="Disordered" evidence="1">
    <location>
        <begin position="772"/>
        <end position="920"/>
    </location>
</feature>
<feature type="compositionally biased region" description="Basic and acidic residues" evidence="1">
    <location>
        <begin position="841"/>
        <end position="851"/>
    </location>
</feature>
<feature type="compositionally biased region" description="Basic and acidic residues" evidence="1">
    <location>
        <begin position="52"/>
        <end position="64"/>
    </location>
</feature>
<feature type="compositionally biased region" description="Basic and acidic residues" evidence="1">
    <location>
        <begin position="707"/>
        <end position="721"/>
    </location>
</feature>
<feature type="compositionally biased region" description="Basic and acidic residues" evidence="1">
    <location>
        <begin position="420"/>
        <end position="433"/>
    </location>
</feature>
<feature type="compositionally biased region" description="Acidic residues" evidence="1">
    <location>
        <begin position="243"/>
        <end position="262"/>
    </location>
</feature>
<feature type="region of interest" description="Disordered" evidence="1">
    <location>
        <begin position="604"/>
        <end position="735"/>
    </location>
</feature>
<feature type="region of interest" description="Disordered" evidence="1">
    <location>
        <begin position="91"/>
        <end position="188"/>
    </location>
</feature>
<feature type="non-terminal residue" evidence="2">
    <location>
        <position position="1"/>
    </location>
</feature>
<evidence type="ECO:0000313" key="2">
    <source>
        <dbReference type="EMBL" id="SBP56133.1"/>
    </source>
</evidence>
<feature type="compositionally biased region" description="Basic and acidic residues" evidence="1">
    <location>
        <begin position="138"/>
        <end position="150"/>
    </location>
</feature>
<feature type="region of interest" description="Disordered" evidence="1">
    <location>
        <begin position="415"/>
        <end position="471"/>
    </location>
</feature>
<sequence>KLKTQRVFIVRVCIICFLFLPQCYFTEAVNRFIRTQEAGPSSSDPADGEPPDSEHTQDNTEDSHGGGISEVQLLPSISLLSSSASVVAWTVGTSDSKSEEGDTQKRRGHESKGSDGGKATRQEHVDQTGNDRAQLLAIEKETTNQLKREETENEESYTSERVKVTSEDNQVTGDNGDVLDEEKSEGVCTRTAEEVRVITGEEGEEENSAEELNTCMFQVSSEAGFQPSICDGDDVIVIRQEVGGEDDQTEDETAQMEEEDINEVANNQAKGEEEKQENSSRMTTDGYDEATLSTHCSEDAVQTTQENAEKFVDKGEKVVVTVTRSTSLSDVSAAGTNLDQIIVDEGEMDVERLSGKVHNKESRWENDCATSLVTVKPEGLKTEQEASRESKNIPQVAIEGQDPALNETIPKACEETQEGVPEHNNELGSDENKTQSFLERGNYGEIRNSQLPEEVEKEEQASLKNSGMGADYLLEEEQDLAVEELTGNLHFAQETEEPPVGVGNLECKEEEVECLDTSMKTEIKPSDKDETCSNSVDETNKDLQEAAELGNNQDETSNSLEVNVEMTETHFCQESMKSIEPSGDESFSLAKEIPDSGVLQLIESKLSDDSAVETQSVGADTEERDYTDEAEEEICVTGEELIISQEDKETPLTEQSESSPNPEAQATITQPSVETDQEDKIETITDTDAVESGATESKDLPAMPVEDTEHPSQPEEQHDQDTSSSIRGQEDVIDEEILDLWIEAAMSNDSSQEEEPQTDTMKDQMEEELCEMLPEESEQMPSSVSSTETSLSNLDFGFLDQSSVDVQTPKPEDTGSLEDVRDTLATVSESASSSELSEDNSESRAVMKEETGESVESFLRGKESARGTEQMDSQEENQLTEKPETAGEENSSGTEAETKAGGRDTEEGDEMSLVEGIDQNEEKMFGISVELRVTEPRLTLLEETAFWTELCSGSEDKQRSEDAPDHRWSLPALSRGHVAARQTASEDQSQLDAPVLDITVQKSRIAVKNPKARPPKNPRSLIHKPSAEPAPSTHVLVKDPPAVPLGGLGIGIKLPGFGAGLPVLKKTQTSVEVENSQDTQIQEPETQTEEKSEGVKPKWKPPGHPGFGIPLMSELKTKLKKTPKE</sequence>
<feature type="compositionally biased region" description="Basic and acidic residues" evidence="1">
    <location>
        <begin position="896"/>
        <end position="905"/>
    </location>
</feature>